<feature type="region of interest" description="Disordered" evidence="1">
    <location>
        <begin position="1"/>
        <end position="108"/>
    </location>
</feature>
<protein>
    <submittedName>
        <fullName evidence="2">Uncharacterized protein</fullName>
    </submittedName>
</protein>
<accession>A0A251SPN7</accession>
<organism evidence="2 3">
    <name type="scientific">Helianthus annuus</name>
    <name type="common">Common sunflower</name>
    <dbReference type="NCBI Taxonomy" id="4232"/>
    <lineage>
        <taxon>Eukaryota</taxon>
        <taxon>Viridiplantae</taxon>
        <taxon>Streptophyta</taxon>
        <taxon>Embryophyta</taxon>
        <taxon>Tracheophyta</taxon>
        <taxon>Spermatophyta</taxon>
        <taxon>Magnoliopsida</taxon>
        <taxon>eudicotyledons</taxon>
        <taxon>Gunneridae</taxon>
        <taxon>Pentapetalae</taxon>
        <taxon>asterids</taxon>
        <taxon>campanulids</taxon>
        <taxon>Asterales</taxon>
        <taxon>Asteraceae</taxon>
        <taxon>Asteroideae</taxon>
        <taxon>Heliantheae alliance</taxon>
        <taxon>Heliantheae</taxon>
        <taxon>Helianthus</taxon>
    </lineage>
</organism>
<feature type="compositionally biased region" description="Basic and acidic residues" evidence="1">
    <location>
        <begin position="53"/>
        <end position="108"/>
    </location>
</feature>
<sequence>MRPQARDASFKHGMRPSSTGCVLQARDASFKHGMRPWIKDPKWSSRKMTKCALGERGEGKGEGKGEERGERKRREREGERKRREREMRWRRPKEEEVRREKEEREKDALGSVWAHMQNATCQLLDMDLQQNIGTLPRLSSLPRTQEVTNLKTHLVKPTFW</sequence>
<evidence type="ECO:0000313" key="2">
    <source>
        <dbReference type="EMBL" id="OTF99480.1"/>
    </source>
</evidence>
<feature type="compositionally biased region" description="Basic and acidic residues" evidence="1">
    <location>
        <begin position="1"/>
        <end position="10"/>
    </location>
</feature>
<name>A0A251SPN7_HELAN</name>
<dbReference type="InParanoid" id="A0A251SPN7"/>
<evidence type="ECO:0000313" key="3">
    <source>
        <dbReference type="Proteomes" id="UP000215914"/>
    </source>
</evidence>
<reference evidence="3" key="1">
    <citation type="journal article" date="2017" name="Nature">
        <title>The sunflower genome provides insights into oil metabolism, flowering and Asterid evolution.</title>
        <authorList>
            <person name="Badouin H."/>
            <person name="Gouzy J."/>
            <person name="Grassa C.J."/>
            <person name="Murat F."/>
            <person name="Staton S.E."/>
            <person name="Cottret L."/>
            <person name="Lelandais-Briere C."/>
            <person name="Owens G.L."/>
            <person name="Carrere S."/>
            <person name="Mayjonade B."/>
            <person name="Legrand L."/>
            <person name="Gill N."/>
            <person name="Kane N.C."/>
            <person name="Bowers J.E."/>
            <person name="Hubner S."/>
            <person name="Bellec A."/>
            <person name="Berard A."/>
            <person name="Berges H."/>
            <person name="Blanchet N."/>
            <person name="Boniface M.C."/>
            <person name="Brunel D."/>
            <person name="Catrice O."/>
            <person name="Chaidir N."/>
            <person name="Claudel C."/>
            <person name="Donnadieu C."/>
            <person name="Faraut T."/>
            <person name="Fievet G."/>
            <person name="Helmstetter N."/>
            <person name="King M."/>
            <person name="Knapp S.J."/>
            <person name="Lai Z."/>
            <person name="Le Paslier M.C."/>
            <person name="Lippi Y."/>
            <person name="Lorenzon L."/>
            <person name="Mandel J.R."/>
            <person name="Marage G."/>
            <person name="Marchand G."/>
            <person name="Marquand E."/>
            <person name="Bret-Mestries E."/>
            <person name="Morien E."/>
            <person name="Nambeesan S."/>
            <person name="Nguyen T."/>
            <person name="Pegot-Espagnet P."/>
            <person name="Pouilly N."/>
            <person name="Raftis F."/>
            <person name="Sallet E."/>
            <person name="Schiex T."/>
            <person name="Thomas J."/>
            <person name="Vandecasteele C."/>
            <person name="Vares D."/>
            <person name="Vear F."/>
            <person name="Vautrin S."/>
            <person name="Crespi M."/>
            <person name="Mangin B."/>
            <person name="Burke J.M."/>
            <person name="Salse J."/>
            <person name="Munos S."/>
            <person name="Vincourt P."/>
            <person name="Rieseberg L.H."/>
            <person name="Langlade N.B."/>
        </authorList>
    </citation>
    <scope>NUCLEOTIDE SEQUENCE [LARGE SCALE GENOMIC DNA]</scope>
    <source>
        <strain evidence="3">cv. SF193</strain>
    </source>
</reference>
<dbReference type="Proteomes" id="UP000215914">
    <property type="component" value="Chromosome 14"/>
</dbReference>
<evidence type="ECO:0000256" key="1">
    <source>
        <dbReference type="SAM" id="MobiDB-lite"/>
    </source>
</evidence>
<gene>
    <name evidence="2" type="ORF">HannXRQ_Chr14g0457101</name>
</gene>
<dbReference type="EMBL" id="CM007903">
    <property type="protein sequence ID" value="OTF99480.1"/>
    <property type="molecule type" value="Genomic_DNA"/>
</dbReference>
<dbReference type="AlphaFoldDB" id="A0A251SPN7"/>
<keyword evidence="3" id="KW-1185">Reference proteome</keyword>
<proteinExistence type="predicted"/>